<keyword evidence="1" id="KW-0732">Signal</keyword>
<dbReference type="Proteomes" id="UP000179786">
    <property type="component" value="Unassembled WGS sequence"/>
</dbReference>
<keyword evidence="3" id="KW-1185">Reference proteome</keyword>
<reference evidence="2 3" key="1">
    <citation type="submission" date="2016-09" db="EMBL/GenBank/DDBJ databases">
        <title>Pseudoalteromonas amylolytica sp. nov., isolated from the surface seawater.</title>
        <authorList>
            <person name="Wu Y.-H."/>
            <person name="Cheng H."/>
            <person name="Jin X.-B."/>
            <person name="Wang C.-S."/>
            <person name="Xu X.-W."/>
        </authorList>
    </citation>
    <scope>NUCLEOTIDE SEQUENCE [LARGE SCALE GENOMIC DNA]</scope>
    <source>
        <strain evidence="2 3">JW1</strain>
    </source>
</reference>
<feature type="chain" id="PRO_5010356056" evidence="1">
    <location>
        <begin position="24"/>
        <end position="280"/>
    </location>
</feature>
<dbReference type="OrthoDB" id="5566524at2"/>
<dbReference type="RefSeq" id="WP_070985561.1">
    <property type="nucleotide sequence ID" value="NZ_MKJU01000025.1"/>
</dbReference>
<evidence type="ECO:0000256" key="1">
    <source>
        <dbReference type="SAM" id="SignalP"/>
    </source>
</evidence>
<comment type="caution">
    <text evidence="2">The sequence shown here is derived from an EMBL/GenBank/DDBJ whole genome shotgun (WGS) entry which is preliminary data.</text>
</comment>
<protein>
    <submittedName>
        <fullName evidence="2">Uncharacterized protein</fullName>
    </submittedName>
</protein>
<dbReference type="EMBL" id="MKJU01000025">
    <property type="protein sequence ID" value="OHU91647.1"/>
    <property type="molecule type" value="Genomic_DNA"/>
</dbReference>
<proteinExistence type="predicted"/>
<organism evidence="2 3">
    <name type="scientific">Pseudoalteromonas amylolytica</name>
    <dbReference type="NCBI Taxonomy" id="1859457"/>
    <lineage>
        <taxon>Bacteria</taxon>
        <taxon>Pseudomonadati</taxon>
        <taxon>Pseudomonadota</taxon>
        <taxon>Gammaproteobacteria</taxon>
        <taxon>Alteromonadales</taxon>
        <taxon>Pseudoalteromonadaceae</taxon>
        <taxon>Pseudoalteromonas</taxon>
    </lineage>
</organism>
<gene>
    <name evidence="2" type="ORF">BET10_12645</name>
</gene>
<name>A0A1S1MX52_9GAMM</name>
<dbReference type="AlphaFoldDB" id="A0A1S1MX52"/>
<accession>A0A1S1MX52</accession>
<evidence type="ECO:0000313" key="3">
    <source>
        <dbReference type="Proteomes" id="UP000179786"/>
    </source>
</evidence>
<evidence type="ECO:0000313" key="2">
    <source>
        <dbReference type="EMBL" id="OHU91647.1"/>
    </source>
</evidence>
<dbReference type="InterPro" id="IPR021241">
    <property type="entry name" value="CsiV"/>
</dbReference>
<sequence>MKQLITNLTLTFWLSTLSLNANAERWFEVEMIAFEQQPTDSLREDFSLVHPPIEGKRQLDLLSEGFNTQGQQRCLEGDPDFDPRPFIQQMSNAGNSWGCDASHDYIARYDTLPVSPYADSQEHMDNIYLLSKQQLKFEDVLKKLQRRGLKPILHTGWRFPEQSQRKAPFIKIFAGKRFKSPVSQRFLDTIEQNGYLGLLDKRFNIQTEADEDHWQLEGLIKIHVKHYLYVTSNLDIRYLMDDGDTQKARMSQFTRVYSGDIHYLDHPKLGIIFQIRKYKH</sequence>
<dbReference type="STRING" id="1859457.BET10_12645"/>
<feature type="signal peptide" evidence="1">
    <location>
        <begin position="1"/>
        <end position="23"/>
    </location>
</feature>
<dbReference type="Pfam" id="PF10972">
    <property type="entry name" value="CsiV"/>
    <property type="match status" value="1"/>
</dbReference>